<evidence type="ECO:0000256" key="1">
    <source>
        <dbReference type="SAM" id="MobiDB-lite"/>
    </source>
</evidence>
<feature type="compositionally biased region" description="Acidic residues" evidence="1">
    <location>
        <begin position="338"/>
        <end position="353"/>
    </location>
</feature>
<feature type="region of interest" description="Disordered" evidence="1">
    <location>
        <begin position="321"/>
        <end position="356"/>
    </location>
</feature>
<accession>A0ABD3MX85</accession>
<sequence length="469" mass="52195">MKVTSTPAHFSFQNFLHQMNSVLWLALSISIFYCDAFFHPAPSAISCTAATVNIDSRTRLHGIIEWREQALESRYTLDVYQQADSSPVIATIPILPFPFSDVLLQGQQTQLNLYEQRFHELFQDAMDNHCGMVGMGLLAGNGMITTLPLCEVESFSRFGAEEDWVDRRDGMGNGSIFVSIRAVGRAKIAESGLLQEVPFMKARVVELFDEDMSMDEKSGLKEKSTNKLSGVSSPIEVASLIAGNIEHLMLSLASMEHRLREVEKNANDSNKTGYSGTEDSKTAEELAPNVGRESEAKDDEDEIMNRRIVNARLEYLFMQDSNEGVDDGNTEVGGGNVENDDEADEDDKPEEDDTDKKIVRVEQFRQAFESAKDTDTFGYVLQPTLDNPKSEAKETAVRTAKDLAAISWAAFCTGENNNVGRDVMKIQALDMTNVLQRLQLAATMLRDEKKKCMAKMVSAGIKDTMTDEE</sequence>
<evidence type="ECO:0000313" key="3">
    <source>
        <dbReference type="Proteomes" id="UP001530293"/>
    </source>
</evidence>
<comment type="caution">
    <text evidence="2">The sequence shown here is derived from an EMBL/GenBank/DDBJ whole genome shotgun (WGS) entry which is preliminary data.</text>
</comment>
<dbReference type="InterPro" id="IPR015947">
    <property type="entry name" value="PUA-like_sf"/>
</dbReference>
<reference evidence="2 3" key="1">
    <citation type="submission" date="2024-10" db="EMBL/GenBank/DDBJ databases">
        <title>Updated reference genomes for cyclostephanoid diatoms.</title>
        <authorList>
            <person name="Roberts W.R."/>
            <person name="Alverson A.J."/>
        </authorList>
    </citation>
    <scope>NUCLEOTIDE SEQUENCE [LARGE SCALE GENOMIC DNA]</scope>
    <source>
        <strain evidence="2 3">AJA232-27</strain>
    </source>
</reference>
<feature type="region of interest" description="Disordered" evidence="1">
    <location>
        <begin position="263"/>
        <end position="302"/>
    </location>
</feature>
<gene>
    <name evidence="2" type="ORF">ACHAWU_009443</name>
</gene>
<evidence type="ECO:0000313" key="2">
    <source>
        <dbReference type="EMBL" id="KAL3765075.1"/>
    </source>
</evidence>
<protein>
    <submittedName>
        <fullName evidence="2">Uncharacterized protein</fullName>
    </submittedName>
</protein>
<organism evidence="2 3">
    <name type="scientific">Discostella pseudostelligera</name>
    <dbReference type="NCBI Taxonomy" id="259834"/>
    <lineage>
        <taxon>Eukaryota</taxon>
        <taxon>Sar</taxon>
        <taxon>Stramenopiles</taxon>
        <taxon>Ochrophyta</taxon>
        <taxon>Bacillariophyta</taxon>
        <taxon>Coscinodiscophyceae</taxon>
        <taxon>Thalassiosirophycidae</taxon>
        <taxon>Stephanodiscales</taxon>
        <taxon>Stephanodiscaceae</taxon>
        <taxon>Discostella</taxon>
    </lineage>
</organism>
<feature type="compositionally biased region" description="Polar residues" evidence="1">
    <location>
        <begin position="267"/>
        <end position="277"/>
    </location>
</feature>
<dbReference type="SUPFAM" id="SSF88697">
    <property type="entry name" value="PUA domain-like"/>
    <property type="match status" value="1"/>
</dbReference>
<dbReference type="EMBL" id="JALLBG020000099">
    <property type="protein sequence ID" value="KAL3765075.1"/>
    <property type="molecule type" value="Genomic_DNA"/>
</dbReference>
<dbReference type="AlphaFoldDB" id="A0ABD3MX85"/>
<dbReference type="Proteomes" id="UP001530293">
    <property type="component" value="Unassembled WGS sequence"/>
</dbReference>
<proteinExistence type="predicted"/>
<dbReference type="PANTHER" id="PTHR46732:SF8">
    <property type="entry name" value="ATP-DEPENDENT PROTEASE LA (LON) DOMAIN PROTEIN"/>
    <property type="match status" value="1"/>
</dbReference>
<keyword evidence="3" id="KW-1185">Reference proteome</keyword>
<name>A0ABD3MX85_9STRA</name>
<dbReference type="PANTHER" id="PTHR46732">
    <property type="entry name" value="ATP-DEPENDENT PROTEASE LA (LON) DOMAIN PROTEIN"/>
    <property type="match status" value="1"/>
</dbReference>